<dbReference type="PANTHER" id="PTHR22444:SF1">
    <property type="entry name" value="GLUTAMATE-RICH PROTEIN 1"/>
    <property type="match status" value="1"/>
</dbReference>
<proteinExistence type="predicted"/>
<protein>
    <recommendedName>
        <fullName evidence="4">Glutamate-rich 1</fullName>
    </recommendedName>
</protein>
<feature type="compositionally biased region" description="Acidic residues" evidence="1">
    <location>
        <begin position="195"/>
        <end position="205"/>
    </location>
</feature>
<dbReference type="Proteomes" id="UP000314983">
    <property type="component" value="Chromosome 13"/>
</dbReference>
<dbReference type="OMA" id="MTHRKEV"/>
<reference evidence="3" key="1">
    <citation type="journal article" date="2014" name="Science">
        <title>Nonhuman genetics. Genomic basis for the convergent evolution of electric organs.</title>
        <authorList>
            <person name="Gallant J.R."/>
            <person name="Traeger L.L."/>
            <person name="Volkening J.D."/>
            <person name="Moffett H."/>
            <person name="Chen P.H."/>
            <person name="Novina C.D."/>
            <person name="Phillips G.N.Jr."/>
            <person name="Anand R."/>
            <person name="Wells G.B."/>
            <person name="Pinch M."/>
            <person name="Guth R."/>
            <person name="Unguez G.A."/>
            <person name="Albert J.S."/>
            <person name="Zakon H.H."/>
            <person name="Samanta M.P."/>
            <person name="Sussman M.R."/>
        </authorList>
    </citation>
    <scope>NUCLEOTIDE SEQUENCE [LARGE SCALE GENOMIC DNA]</scope>
</reference>
<evidence type="ECO:0000256" key="1">
    <source>
        <dbReference type="SAM" id="MobiDB-lite"/>
    </source>
</evidence>
<reference evidence="2" key="5">
    <citation type="submission" date="2025-09" db="UniProtKB">
        <authorList>
            <consortium name="Ensembl"/>
        </authorList>
    </citation>
    <scope>IDENTIFICATION</scope>
</reference>
<accession>A0A4W4H1N9</accession>
<dbReference type="AlphaFoldDB" id="A0A4W4H1N9"/>
<dbReference type="GeneTree" id="ENSGT00390000005606"/>
<feature type="region of interest" description="Disordered" evidence="1">
    <location>
        <begin position="14"/>
        <end position="211"/>
    </location>
</feature>
<feature type="compositionally biased region" description="Pro residues" evidence="1">
    <location>
        <begin position="19"/>
        <end position="37"/>
    </location>
</feature>
<reference evidence="2" key="3">
    <citation type="submission" date="2020-05" db="EMBL/GenBank/DDBJ databases">
        <title>Electrophorus electricus (electric eel) genome, fEleEle1, primary haplotype.</title>
        <authorList>
            <person name="Myers G."/>
            <person name="Meyer A."/>
            <person name="Fedrigo O."/>
            <person name="Formenti G."/>
            <person name="Rhie A."/>
            <person name="Tracey A."/>
            <person name="Sims Y."/>
            <person name="Jarvis E.D."/>
        </authorList>
    </citation>
    <scope>NUCLEOTIDE SEQUENCE [LARGE SCALE GENOMIC DNA]</scope>
</reference>
<keyword evidence="3" id="KW-1185">Reference proteome</keyword>
<evidence type="ECO:0000313" key="2">
    <source>
        <dbReference type="Ensembl" id="ENSEEEP00000042494.2"/>
    </source>
</evidence>
<organism evidence="2 3">
    <name type="scientific">Electrophorus electricus</name>
    <name type="common">Electric eel</name>
    <name type="synonym">Gymnotus electricus</name>
    <dbReference type="NCBI Taxonomy" id="8005"/>
    <lineage>
        <taxon>Eukaryota</taxon>
        <taxon>Metazoa</taxon>
        <taxon>Chordata</taxon>
        <taxon>Craniata</taxon>
        <taxon>Vertebrata</taxon>
        <taxon>Euteleostomi</taxon>
        <taxon>Actinopterygii</taxon>
        <taxon>Neopterygii</taxon>
        <taxon>Teleostei</taxon>
        <taxon>Ostariophysi</taxon>
        <taxon>Gymnotiformes</taxon>
        <taxon>Gymnotoidei</taxon>
        <taxon>Gymnotidae</taxon>
        <taxon>Electrophorus</taxon>
    </lineage>
</organism>
<dbReference type="STRING" id="8005.ENSEEEP00000042494"/>
<dbReference type="InterPro" id="IPR026719">
    <property type="entry name" value="ERICH1"/>
</dbReference>
<evidence type="ECO:0008006" key="4">
    <source>
        <dbReference type="Google" id="ProtNLM"/>
    </source>
</evidence>
<reference evidence="3" key="2">
    <citation type="journal article" date="2017" name="Sci. Adv.">
        <title>A tail of two voltages: Proteomic comparison of the three electric organs of the electric eel.</title>
        <authorList>
            <person name="Traeger L.L."/>
            <person name="Sabat G."/>
            <person name="Barrett-Wilt G.A."/>
            <person name="Wells G.B."/>
            <person name="Sussman M.R."/>
        </authorList>
    </citation>
    <scope>NUCLEOTIDE SEQUENCE [LARGE SCALE GENOMIC DNA]</scope>
</reference>
<dbReference type="Ensembl" id="ENSEEET00000042980.2">
    <property type="protein sequence ID" value="ENSEEEP00000042494.2"/>
    <property type="gene ID" value="ENSEEEG00000020068.2"/>
</dbReference>
<reference evidence="2" key="4">
    <citation type="submission" date="2025-08" db="UniProtKB">
        <authorList>
            <consortium name="Ensembl"/>
        </authorList>
    </citation>
    <scope>IDENTIFICATION</scope>
</reference>
<dbReference type="PANTHER" id="PTHR22444">
    <property type="entry name" value="GLUTAMATE-RICH PROTEIN 1"/>
    <property type="match status" value="1"/>
</dbReference>
<feature type="compositionally biased region" description="Basic residues" evidence="1">
    <location>
        <begin position="165"/>
        <end position="179"/>
    </location>
</feature>
<sequence>MSLRKEVFQAKVLQRLYPAPKPRPATAPGVQPKPRPATAPGVQPKPSSGPGRVGECRLPRRKVYTVLPPPDDVSASGDGLDTPARTGSSGTTDGPAGGKRGLNSDLSGSDGKDGTEDEDMARRRKADVASESGEAGGTGACPPGGAAAQRSEGAVESGQPEPLSRNRKRKMKKKRRKAKLLSSGSAPRPRALEFTYEEDEGERGDEDSRQDLDGVLDFLQTTWDLYLSDRSRASSLPALPSNVAESLFARMSDRTSPPAGLRSFRGLGALLGRGDAGQLRVALQEFSRTSPLPADETLVVCTLFQYWITEVLPMQKDSDT</sequence>
<gene>
    <name evidence="2" type="primary">ERICH1</name>
</gene>
<evidence type="ECO:0000313" key="3">
    <source>
        <dbReference type="Proteomes" id="UP000314983"/>
    </source>
</evidence>
<name>A0A4W4H1N9_ELEEL</name>